<dbReference type="EMBL" id="CAJPDS010000010">
    <property type="protein sequence ID" value="CAF9911661.1"/>
    <property type="molecule type" value="Genomic_DNA"/>
</dbReference>
<reference evidence="2" key="1">
    <citation type="submission" date="2021-03" db="EMBL/GenBank/DDBJ databases">
        <authorList>
            <person name="Tagirdzhanova G."/>
        </authorList>
    </citation>
    <scope>NUCLEOTIDE SEQUENCE</scope>
</reference>
<feature type="compositionally biased region" description="Low complexity" evidence="1">
    <location>
        <begin position="45"/>
        <end position="59"/>
    </location>
</feature>
<proteinExistence type="predicted"/>
<feature type="region of interest" description="Disordered" evidence="1">
    <location>
        <begin position="249"/>
        <end position="272"/>
    </location>
</feature>
<feature type="region of interest" description="Disordered" evidence="1">
    <location>
        <begin position="370"/>
        <end position="453"/>
    </location>
</feature>
<evidence type="ECO:0000313" key="2">
    <source>
        <dbReference type="EMBL" id="CAF9911661.1"/>
    </source>
</evidence>
<comment type="caution">
    <text evidence="2">The sequence shown here is derived from an EMBL/GenBank/DDBJ whole genome shotgun (WGS) entry which is preliminary data.</text>
</comment>
<feature type="compositionally biased region" description="Polar residues" evidence="1">
    <location>
        <begin position="260"/>
        <end position="271"/>
    </location>
</feature>
<accession>A0A8H3EZI8</accession>
<dbReference type="OrthoDB" id="4463286at2759"/>
<dbReference type="Proteomes" id="UP000664521">
    <property type="component" value="Unassembled WGS sequence"/>
</dbReference>
<feature type="compositionally biased region" description="Pro residues" evidence="1">
    <location>
        <begin position="375"/>
        <end position="390"/>
    </location>
</feature>
<protein>
    <submittedName>
        <fullName evidence="2">Uncharacterized protein</fullName>
    </submittedName>
</protein>
<feature type="compositionally biased region" description="Low complexity" evidence="1">
    <location>
        <begin position="305"/>
        <end position="325"/>
    </location>
</feature>
<feature type="compositionally biased region" description="Pro residues" evidence="1">
    <location>
        <begin position="326"/>
        <end position="336"/>
    </location>
</feature>
<feature type="region of interest" description="Disordered" evidence="1">
    <location>
        <begin position="297"/>
        <end position="350"/>
    </location>
</feature>
<keyword evidence="3" id="KW-1185">Reference proteome</keyword>
<evidence type="ECO:0000256" key="1">
    <source>
        <dbReference type="SAM" id="MobiDB-lite"/>
    </source>
</evidence>
<organism evidence="2 3">
    <name type="scientific">Heterodermia speciosa</name>
    <dbReference type="NCBI Taxonomy" id="116794"/>
    <lineage>
        <taxon>Eukaryota</taxon>
        <taxon>Fungi</taxon>
        <taxon>Dikarya</taxon>
        <taxon>Ascomycota</taxon>
        <taxon>Pezizomycotina</taxon>
        <taxon>Lecanoromycetes</taxon>
        <taxon>OSLEUM clade</taxon>
        <taxon>Lecanoromycetidae</taxon>
        <taxon>Caliciales</taxon>
        <taxon>Physciaceae</taxon>
        <taxon>Heterodermia</taxon>
    </lineage>
</organism>
<evidence type="ECO:0000313" key="3">
    <source>
        <dbReference type="Proteomes" id="UP000664521"/>
    </source>
</evidence>
<name>A0A8H3EZI8_9LECA</name>
<sequence>MSTAVAPAAAPPLAPPHSEPEVSPKSSYPTIAPSTHNTPLHAERSSASATPNTAASSAPVVLGEGPAQQKVTPDGKRSPNSSRHGPPKIIVKKEPPSSPEVPVTSRHRPRKLDLTSSTSQSHQATSRPSAPLTARESGGLAMHDVGIACLSPGFQTQDPTMREQLQRSISVRDQQRHIIESRLQKTAKPSDLDGARTSTELNPFGGGLKTPSTSKKRPPAGLSIVPPSHEQFANERVIQSAPLHQSFTGRHQPHPMTRHVANQPSNLSNTSHIHHVPATQTNNTLPSISDVFAGESLGVHGRDQGSGNRYYHSNSNSSHSNHRPAFPSPGLPPPSSHPSQTSRTRDYRSAEEAVADMAGGREELLPKIVHYSGHQPPPTPPSPVSGPGPTPNKHTTTSHQANGDSSRSGSGRRRGRVEYEQDMGSPPLGSGPGPRRGPFGEGVDSPEIQRKKKDEFLGLCARAWDLFHS</sequence>
<feature type="region of interest" description="Disordered" evidence="1">
    <location>
        <begin position="185"/>
        <end position="221"/>
    </location>
</feature>
<gene>
    <name evidence="2" type="ORF">HETSPECPRED_000409</name>
</gene>
<feature type="compositionally biased region" description="Low complexity" evidence="1">
    <location>
        <begin position="115"/>
        <end position="126"/>
    </location>
</feature>
<dbReference type="AlphaFoldDB" id="A0A8H3EZI8"/>
<feature type="compositionally biased region" description="Basic and acidic residues" evidence="1">
    <location>
        <begin position="185"/>
        <end position="194"/>
    </location>
</feature>
<feature type="compositionally biased region" description="Polar residues" evidence="1">
    <location>
        <begin position="392"/>
        <end position="402"/>
    </location>
</feature>
<feature type="compositionally biased region" description="Polar residues" evidence="1">
    <location>
        <begin position="24"/>
        <end position="38"/>
    </location>
</feature>
<feature type="region of interest" description="Disordered" evidence="1">
    <location>
        <begin position="1"/>
        <end position="139"/>
    </location>
</feature>